<organism evidence="1">
    <name type="scientific">marine sediment metagenome</name>
    <dbReference type="NCBI Taxonomy" id="412755"/>
    <lineage>
        <taxon>unclassified sequences</taxon>
        <taxon>metagenomes</taxon>
        <taxon>ecological metagenomes</taxon>
    </lineage>
</organism>
<protein>
    <submittedName>
        <fullName evidence="1">Uncharacterized protein</fullName>
    </submittedName>
</protein>
<sequence>MLTARCFARTALTRTFSLTSL</sequence>
<dbReference type="EMBL" id="LAZR01026094">
    <property type="protein sequence ID" value="KKL69824.1"/>
    <property type="molecule type" value="Genomic_DNA"/>
</dbReference>
<feature type="non-terminal residue" evidence="1">
    <location>
        <position position="21"/>
    </location>
</feature>
<gene>
    <name evidence="1" type="ORF">LCGC14_2111110</name>
</gene>
<comment type="caution">
    <text evidence="1">The sequence shown here is derived from an EMBL/GenBank/DDBJ whole genome shotgun (WGS) entry which is preliminary data.</text>
</comment>
<accession>A0A0F9E764</accession>
<evidence type="ECO:0000313" key="1">
    <source>
        <dbReference type="EMBL" id="KKL69824.1"/>
    </source>
</evidence>
<name>A0A0F9E764_9ZZZZ</name>
<dbReference type="AlphaFoldDB" id="A0A0F9E764"/>
<proteinExistence type="predicted"/>
<reference evidence="1" key="1">
    <citation type="journal article" date="2015" name="Nature">
        <title>Complex archaea that bridge the gap between prokaryotes and eukaryotes.</title>
        <authorList>
            <person name="Spang A."/>
            <person name="Saw J.H."/>
            <person name="Jorgensen S.L."/>
            <person name="Zaremba-Niedzwiedzka K."/>
            <person name="Martijn J."/>
            <person name="Lind A.E."/>
            <person name="van Eijk R."/>
            <person name="Schleper C."/>
            <person name="Guy L."/>
            <person name="Ettema T.J."/>
        </authorList>
    </citation>
    <scope>NUCLEOTIDE SEQUENCE</scope>
</reference>